<comment type="caution">
    <text evidence="1">The sequence shown here is derived from an EMBL/GenBank/DDBJ whole genome shotgun (WGS) entry which is preliminary data.</text>
</comment>
<protein>
    <submittedName>
        <fullName evidence="1">Uncharacterized protein</fullName>
    </submittedName>
</protein>
<keyword evidence="2" id="KW-1185">Reference proteome</keyword>
<name>A0A0D6PJX2_9PROT</name>
<accession>A0A0D6PJX2</accession>
<sequence length="92" mass="9749">MFGFQPLEAIFGGGPLRRQFTANTVSARIAHLLKQHTTLTRPQIAVLLAAENAGEVPLGSISAALSKLYAEGWIGGGRMGWWLAGEDADAAE</sequence>
<dbReference type="Proteomes" id="UP000032668">
    <property type="component" value="Unassembled WGS sequence"/>
</dbReference>
<dbReference type="AlphaFoldDB" id="A0A0D6PJX2"/>
<proteinExistence type="predicted"/>
<dbReference type="RefSeq" id="WP_048880369.1">
    <property type="nucleotide sequence ID" value="NZ_BAPR01000052.1"/>
</dbReference>
<organism evidence="1 2">
    <name type="scientific">Acidocella aminolytica 101 = DSM 11237</name>
    <dbReference type="NCBI Taxonomy" id="1120923"/>
    <lineage>
        <taxon>Bacteria</taxon>
        <taxon>Pseudomonadati</taxon>
        <taxon>Pseudomonadota</taxon>
        <taxon>Alphaproteobacteria</taxon>
        <taxon>Acetobacterales</taxon>
        <taxon>Acidocellaceae</taxon>
        <taxon>Acidocella</taxon>
    </lineage>
</organism>
<reference evidence="1 2" key="1">
    <citation type="submission" date="2012-11" db="EMBL/GenBank/DDBJ databases">
        <title>Whole genome sequence of Acidocella aminolytica 101 = DSM 11237.</title>
        <authorList>
            <person name="Azuma Y."/>
            <person name="Higashiura N."/>
            <person name="Hirakawa H."/>
            <person name="Matsushita K."/>
        </authorList>
    </citation>
    <scope>NUCLEOTIDE SEQUENCE [LARGE SCALE GENOMIC DNA]</scope>
    <source>
        <strain evidence="2">101 / DSM 11237</strain>
    </source>
</reference>
<dbReference type="EMBL" id="BANC01000133">
    <property type="protein sequence ID" value="GAN81982.1"/>
    <property type="molecule type" value="Genomic_DNA"/>
</dbReference>
<gene>
    <name evidence="1" type="ORF">Aam_135_002</name>
</gene>
<evidence type="ECO:0000313" key="1">
    <source>
        <dbReference type="EMBL" id="GAN81982.1"/>
    </source>
</evidence>
<evidence type="ECO:0000313" key="2">
    <source>
        <dbReference type="Proteomes" id="UP000032668"/>
    </source>
</evidence>